<evidence type="ECO:0000313" key="1">
    <source>
        <dbReference type="EMBL" id="PYZ92527.1"/>
    </source>
</evidence>
<gene>
    <name evidence="1" type="ORF">CR194_12720</name>
</gene>
<protein>
    <submittedName>
        <fullName evidence="1">Uncharacterized protein</fullName>
    </submittedName>
</protein>
<dbReference type="EMBL" id="PDOD01000003">
    <property type="protein sequence ID" value="PYZ92527.1"/>
    <property type="molecule type" value="Genomic_DNA"/>
</dbReference>
<evidence type="ECO:0000313" key="2">
    <source>
        <dbReference type="Proteomes" id="UP000248214"/>
    </source>
</evidence>
<comment type="caution">
    <text evidence="1">The sequence shown here is derived from an EMBL/GenBank/DDBJ whole genome shotgun (WGS) entry which is preliminary data.</text>
</comment>
<accession>A0A323TG39</accession>
<keyword evidence="2" id="KW-1185">Reference proteome</keyword>
<sequence length="76" mass="9096">MLHYVKNQLAESEPLLMKKDRNKLARKAEQENLEKQKKIDNELKEVTKLYVDLKGETQKIKRELLMKDDVLRSKNK</sequence>
<dbReference type="AlphaFoldDB" id="A0A323TG39"/>
<proteinExistence type="predicted"/>
<dbReference type="Proteomes" id="UP000248214">
    <property type="component" value="Unassembled WGS sequence"/>
</dbReference>
<organism evidence="1 2">
    <name type="scientific">Salipaludibacillus keqinensis</name>
    <dbReference type="NCBI Taxonomy" id="2045207"/>
    <lineage>
        <taxon>Bacteria</taxon>
        <taxon>Bacillati</taxon>
        <taxon>Bacillota</taxon>
        <taxon>Bacilli</taxon>
        <taxon>Bacillales</taxon>
        <taxon>Bacillaceae</taxon>
    </lineage>
</organism>
<name>A0A323TG39_9BACI</name>
<reference evidence="1 2" key="1">
    <citation type="submission" date="2017-10" db="EMBL/GenBank/DDBJ databases">
        <title>Bacillus sp. nov., a halophilic bacterium isolated from a Keqin Lake.</title>
        <authorList>
            <person name="Wang H."/>
        </authorList>
    </citation>
    <scope>NUCLEOTIDE SEQUENCE [LARGE SCALE GENOMIC DNA]</scope>
    <source>
        <strain evidence="1 2">KQ-12</strain>
    </source>
</reference>